<name>A0A6A6PMC3_9PEZI</name>
<dbReference type="OrthoDB" id="5338512at2759"/>
<keyword evidence="3" id="KW-1185">Reference proteome</keyword>
<evidence type="ECO:0000313" key="3">
    <source>
        <dbReference type="Proteomes" id="UP000799767"/>
    </source>
</evidence>
<sequence>MPAHLKRGTLSFTISPIRGLKKQKSMHSLRRQMQEAARYGMTSRDRTGSTETIQVLMTPDQRTMPRDNTPSSSGKYQPPRSEEAWATNNARTQPQQPQARTPYATSSRYPSELPPLSMPAPPPLPTGINGRPEFLDSPYTPTKIQGEGGPGGGLAVPGGSSADLRRDTTFSSMMERAGLRKSDLLMGTKKRVDGRFGW</sequence>
<dbReference type="RefSeq" id="XP_033587374.1">
    <property type="nucleotide sequence ID" value="XM_033737552.1"/>
</dbReference>
<dbReference type="GeneID" id="54478554"/>
<feature type="compositionally biased region" description="Polar residues" evidence="1">
    <location>
        <begin position="66"/>
        <end position="75"/>
    </location>
</feature>
<feature type="region of interest" description="Disordered" evidence="1">
    <location>
        <begin position="133"/>
        <end position="165"/>
    </location>
</feature>
<gene>
    <name evidence="2" type="ORF">BDY17DRAFT_326679</name>
</gene>
<accession>A0A6A6PMC3</accession>
<proteinExistence type="predicted"/>
<dbReference type="Proteomes" id="UP000799767">
    <property type="component" value="Unassembled WGS sequence"/>
</dbReference>
<feature type="region of interest" description="Disordered" evidence="1">
    <location>
        <begin position="34"/>
        <end position="121"/>
    </location>
</feature>
<dbReference type="EMBL" id="MU001639">
    <property type="protein sequence ID" value="KAF2480804.1"/>
    <property type="molecule type" value="Genomic_DNA"/>
</dbReference>
<feature type="compositionally biased region" description="Pro residues" evidence="1">
    <location>
        <begin position="112"/>
        <end position="121"/>
    </location>
</feature>
<feature type="compositionally biased region" description="Gly residues" evidence="1">
    <location>
        <begin position="146"/>
        <end position="156"/>
    </location>
</feature>
<dbReference type="AlphaFoldDB" id="A0A6A6PMC3"/>
<organism evidence="2 3">
    <name type="scientific">Neohortaea acidophila</name>
    <dbReference type="NCBI Taxonomy" id="245834"/>
    <lineage>
        <taxon>Eukaryota</taxon>
        <taxon>Fungi</taxon>
        <taxon>Dikarya</taxon>
        <taxon>Ascomycota</taxon>
        <taxon>Pezizomycotina</taxon>
        <taxon>Dothideomycetes</taxon>
        <taxon>Dothideomycetidae</taxon>
        <taxon>Mycosphaerellales</taxon>
        <taxon>Teratosphaeriaceae</taxon>
        <taxon>Neohortaea</taxon>
    </lineage>
</organism>
<feature type="compositionally biased region" description="Low complexity" evidence="1">
    <location>
        <begin position="87"/>
        <end position="102"/>
    </location>
</feature>
<evidence type="ECO:0000256" key="1">
    <source>
        <dbReference type="SAM" id="MobiDB-lite"/>
    </source>
</evidence>
<protein>
    <submittedName>
        <fullName evidence="2">Uncharacterized protein</fullName>
    </submittedName>
</protein>
<reference evidence="2" key="1">
    <citation type="journal article" date="2020" name="Stud. Mycol.">
        <title>101 Dothideomycetes genomes: a test case for predicting lifestyles and emergence of pathogens.</title>
        <authorList>
            <person name="Haridas S."/>
            <person name="Albert R."/>
            <person name="Binder M."/>
            <person name="Bloem J."/>
            <person name="Labutti K."/>
            <person name="Salamov A."/>
            <person name="Andreopoulos B."/>
            <person name="Baker S."/>
            <person name="Barry K."/>
            <person name="Bills G."/>
            <person name="Bluhm B."/>
            <person name="Cannon C."/>
            <person name="Castanera R."/>
            <person name="Culley D."/>
            <person name="Daum C."/>
            <person name="Ezra D."/>
            <person name="Gonzalez J."/>
            <person name="Henrissat B."/>
            <person name="Kuo A."/>
            <person name="Liang C."/>
            <person name="Lipzen A."/>
            <person name="Lutzoni F."/>
            <person name="Magnuson J."/>
            <person name="Mondo S."/>
            <person name="Nolan M."/>
            <person name="Ohm R."/>
            <person name="Pangilinan J."/>
            <person name="Park H.-J."/>
            <person name="Ramirez L."/>
            <person name="Alfaro M."/>
            <person name="Sun H."/>
            <person name="Tritt A."/>
            <person name="Yoshinaga Y."/>
            <person name="Zwiers L.-H."/>
            <person name="Turgeon B."/>
            <person name="Goodwin S."/>
            <person name="Spatafora J."/>
            <person name="Crous P."/>
            <person name="Grigoriev I."/>
        </authorList>
    </citation>
    <scope>NUCLEOTIDE SEQUENCE</scope>
    <source>
        <strain evidence="2">CBS 113389</strain>
    </source>
</reference>
<evidence type="ECO:0000313" key="2">
    <source>
        <dbReference type="EMBL" id="KAF2480804.1"/>
    </source>
</evidence>